<gene>
    <name evidence="2" type="ORF">TCNE_LOCUS18109</name>
</gene>
<dbReference type="WBParaSite" id="TCNE_0001811301-mRNA-1">
    <property type="protein sequence ID" value="TCNE_0001811301-mRNA-1"/>
    <property type="gene ID" value="TCNE_0001811301"/>
</dbReference>
<evidence type="ECO:0000313" key="3">
    <source>
        <dbReference type="Proteomes" id="UP000050794"/>
    </source>
</evidence>
<accession>A0A183VBI9</accession>
<keyword evidence="3" id="KW-1185">Reference proteome</keyword>
<feature type="region of interest" description="Disordered" evidence="1">
    <location>
        <begin position="1"/>
        <end position="28"/>
    </location>
</feature>
<name>A0A183VBI9_TOXCA</name>
<reference evidence="4" key="1">
    <citation type="submission" date="2016-06" db="UniProtKB">
        <authorList>
            <consortium name="WormBaseParasite"/>
        </authorList>
    </citation>
    <scope>IDENTIFICATION</scope>
</reference>
<dbReference type="AlphaFoldDB" id="A0A183VBI9"/>
<protein>
    <submittedName>
        <fullName evidence="2 4">Uncharacterized protein</fullName>
    </submittedName>
</protein>
<reference evidence="2 3" key="2">
    <citation type="submission" date="2018-11" db="EMBL/GenBank/DDBJ databases">
        <authorList>
            <consortium name="Pathogen Informatics"/>
        </authorList>
    </citation>
    <scope>NUCLEOTIDE SEQUENCE [LARGE SCALE GENOMIC DNA]</scope>
</reference>
<proteinExistence type="predicted"/>
<organism evidence="3 4">
    <name type="scientific">Toxocara canis</name>
    <name type="common">Canine roundworm</name>
    <dbReference type="NCBI Taxonomy" id="6265"/>
    <lineage>
        <taxon>Eukaryota</taxon>
        <taxon>Metazoa</taxon>
        <taxon>Ecdysozoa</taxon>
        <taxon>Nematoda</taxon>
        <taxon>Chromadorea</taxon>
        <taxon>Rhabditida</taxon>
        <taxon>Spirurina</taxon>
        <taxon>Ascaridomorpha</taxon>
        <taxon>Ascaridoidea</taxon>
        <taxon>Toxocaridae</taxon>
        <taxon>Toxocara</taxon>
    </lineage>
</organism>
<dbReference type="EMBL" id="UYWY01025138">
    <property type="protein sequence ID" value="VDM49430.1"/>
    <property type="molecule type" value="Genomic_DNA"/>
</dbReference>
<evidence type="ECO:0000256" key="1">
    <source>
        <dbReference type="SAM" id="MobiDB-lite"/>
    </source>
</evidence>
<evidence type="ECO:0000313" key="4">
    <source>
        <dbReference type="WBParaSite" id="TCNE_0001811301-mRNA-1"/>
    </source>
</evidence>
<evidence type="ECO:0000313" key="2">
    <source>
        <dbReference type="EMBL" id="VDM49430.1"/>
    </source>
</evidence>
<sequence length="101" mass="10849">MNWNTSDDSSGIPDVASAHGGTHHSKLSSSLFDSCGHPNETLGQNPLIISDIVAASRVFQSPFSSQGVLCAVQIIFYWTYRSAVIVEENGDYEMQSAGIAK</sequence>
<dbReference type="Proteomes" id="UP000050794">
    <property type="component" value="Unassembled WGS sequence"/>
</dbReference>